<feature type="signal peptide" evidence="1">
    <location>
        <begin position="1"/>
        <end position="18"/>
    </location>
</feature>
<dbReference type="Proteomes" id="UP001320876">
    <property type="component" value="Unassembled WGS sequence"/>
</dbReference>
<name>A0ABT3GEI6_9BACT</name>
<sequence length="360" mass="39634">MLRSCLILLLLVPLPAFAEVDFVADFEAGSQWFTEPWSAAARTEMEAFLEDVGPLFDSEATVRVRITDDEDVAYASAFSTWHERIPHETTGGEIFAPAPWMIMVKGVHKPAMTSDVTLNWNLNVAALYAGNSADLIANIRGLGRHEMHHAFGASTTLYLESGVYDPRGKLINASLMDTLVRDQDGNTLLGTYNVVSGAYLVKSFTLAGDWQLAPYLTGLYFQARDRQGRMVPMAPISGSNYIDFSHIKGISYVNDHPTWSTYVDTDLNFLRALGYPLAIDSPLLQQTVPVTGYTFTANQASLTFNTVIGRHYRLATSTDLSHWSVLPVGKPGTGASVGLTSPINRSTDPRRFFQVVEIAE</sequence>
<evidence type="ECO:0000313" key="3">
    <source>
        <dbReference type="Proteomes" id="UP001320876"/>
    </source>
</evidence>
<proteinExistence type="predicted"/>
<evidence type="ECO:0000313" key="2">
    <source>
        <dbReference type="EMBL" id="MCW1922031.1"/>
    </source>
</evidence>
<feature type="chain" id="PRO_5046271046" evidence="1">
    <location>
        <begin position="19"/>
        <end position="360"/>
    </location>
</feature>
<accession>A0ABT3GEI6</accession>
<gene>
    <name evidence="2" type="ORF">OKA05_05670</name>
</gene>
<keyword evidence="3" id="KW-1185">Reference proteome</keyword>
<protein>
    <submittedName>
        <fullName evidence="2">Uncharacterized protein</fullName>
    </submittedName>
</protein>
<keyword evidence="1" id="KW-0732">Signal</keyword>
<evidence type="ECO:0000256" key="1">
    <source>
        <dbReference type="SAM" id="SignalP"/>
    </source>
</evidence>
<dbReference type="RefSeq" id="WP_264486141.1">
    <property type="nucleotide sequence ID" value="NZ_JAPDDT010000002.1"/>
</dbReference>
<reference evidence="2 3" key="1">
    <citation type="submission" date="2022-10" db="EMBL/GenBank/DDBJ databases">
        <title>Luteolibacter arcticus strain CCTCC AB 2014275, whole genome shotgun sequencing project.</title>
        <authorList>
            <person name="Zhao G."/>
            <person name="Shen L."/>
        </authorList>
    </citation>
    <scope>NUCLEOTIDE SEQUENCE [LARGE SCALE GENOMIC DNA]</scope>
    <source>
        <strain evidence="2 3">CCTCC AB 2014275</strain>
    </source>
</reference>
<comment type="caution">
    <text evidence="2">The sequence shown here is derived from an EMBL/GenBank/DDBJ whole genome shotgun (WGS) entry which is preliminary data.</text>
</comment>
<organism evidence="2 3">
    <name type="scientific">Luteolibacter arcticus</name>
    <dbReference type="NCBI Taxonomy" id="1581411"/>
    <lineage>
        <taxon>Bacteria</taxon>
        <taxon>Pseudomonadati</taxon>
        <taxon>Verrucomicrobiota</taxon>
        <taxon>Verrucomicrobiia</taxon>
        <taxon>Verrucomicrobiales</taxon>
        <taxon>Verrucomicrobiaceae</taxon>
        <taxon>Luteolibacter</taxon>
    </lineage>
</organism>
<dbReference type="EMBL" id="JAPDDT010000002">
    <property type="protein sequence ID" value="MCW1922031.1"/>
    <property type="molecule type" value="Genomic_DNA"/>
</dbReference>